<dbReference type="PANTHER" id="PTHR42916">
    <property type="entry name" value="2-SUCCINYL-5-ENOLPYRUVYL-6-HYDROXY-3-CYCLOHEXENE-1-CARBOXYLATE SYNTHASE"/>
    <property type="match status" value="1"/>
</dbReference>
<keyword evidence="5 7" id="KW-0786">Thiamine pyrophosphate</keyword>
<dbReference type="OrthoDB" id="9791859at2"/>
<comment type="caution">
    <text evidence="10">The sequence shown here is derived from an EMBL/GenBank/DDBJ whole genome shotgun (WGS) entry which is preliminary data.</text>
</comment>
<evidence type="ECO:0000259" key="8">
    <source>
        <dbReference type="Pfam" id="PF02776"/>
    </source>
</evidence>
<evidence type="ECO:0000256" key="3">
    <source>
        <dbReference type="ARBA" id="ARBA00022723"/>
    </source>
</evidence>
<dbReference type="Proteomes" id="UP000078287">
    <property type="component" value="Unassembled WGS sequence"/>
</dbReference>
<keyword evidence="11" id="KW-1185">Reference proteome</keyword>
<gene>
    <name evidence="7" type="primary">menD</name>
    <name evidence="10" type="ORF">A6A03_03765</name>
</gene>
<comment type="pathway">
    <text evidence="7">Quinol/quinone metabolism; menaquinone biosynthesis.</text>
</comment>
<evidence type="ECO:0000256" key="5">
    <source>
        <dbReference type="ARBA" id="ARBA00023052"/>
    </source>
</evidence>
<evidence type="ECO:0000256" key="6">
    <source>
        <dbReference type="ARBA" id="ARBA00023211"/>
    </source>
</evidence>
<dbReference type="GO" id="GO:0000287">
    <property type="term" value="F:magnesium ion binding"/>
    <property type="evidence" value="ECO:0007669"/>
    <property type="project" value="UniProtKB-UniRule"/>
</dbReference>
<dbReference type="RefSeq" id="WP_066790339.1">
    <property type="nucleotide sequence ID" value="NZ_LWQS01000082.1"/>
</dbReference>
<dbReference type="PANTHER" id="PTHR42916:SF1">
    <property type="entry name" value="PROTEIN PHYLLO, CHLOROPLASTIC"/>
    <property type="match status" value="1"/>
</dbReference>
<evidence type="ECO:0000259" key="9">
    <source>
        <dbReference type="Pfam" id="PF16582"/>
    </source>
</evidence>
<evidence type="ECO:0000313" key="11">
    <source>
        <dbReference type="Proteomes" id="UP000078287"/>
    </source>
</evidence>
<dbReference type="GO" id="GO:0030145">
    <property type="term" value="F:manganese ion binding"/>
    <property type="evidence" value="ECO:0007669"/>
    <property type="project" value="UniProtKB-UniRule"/>
</dbReference>
<dbReference type="CDD" id="cd02009">
    <property type="entry name" value="TPP_SHCHC_synthase"/>
    <property type="match status" value="1"/>
</dbReference>
<dbReference type="GO" id="GO:0009234">
    <property type="term" value="P:menaquinone biosynthetic process"/>
    <property type="evidence" value="ECO:0007669"/>
    <property type="project" value="UniProtKB-UniRule"/>
</dbReference>
<dbReference type="Pfam" id="PF02776">
    <property type="entry name" value="TPP_enzyme_N"/>
    <property type="match status" value="1"/>
</dbReference>
<dbReference type="EC" id="2.2.1.9" evidence="7"/>
<proteinExistence type="inferred from homology"/>
<feature type="domain" description="Thiamine pyrophosphate enzyme N-terminal TPP-binding" evidence="8">
    <location>
        <begin position="16"/>
        <end position="128"/>
    </location>
</feature>
<protein>
    <recommendedName>
        <fullName evidence="7">2-succinyl-5-enolpyruvyl-6-hydroxy-3-cyclohexene-1-carboxylate synthase</fullName>
        <shortName evidence="7">SEPHCHC synthase</shortName>
        <ecNumber evidence="7">2.2.1.9</ecNumber>
    </recommendedName>
    <alternativeName>
        <fullName evidence="7">Menaquinone biosynthesis protein MenD</fullName>
    </alternativeName>
</protein>
<comment type="similarity">
    <text evidence="7">Belongs to the TPP enzyme family. MenD subfamily.</text>
</comment>
<keyword evidence="6 7" id="KW-0464">Manganese</keyword>
<dbReference type="InterPro" id="IPR029035">
    <property type="entry name" value="DHS-like_NAD/FAD-binding_dom"/>
</dbReference>
<dbReference type="SUPFAM" id="SSF52467">
    <property type="entry name" value="DHS-like NAD/FAD-binding domain"/>
    <property type="match status" value="1"/>
</dbReference>
<comment type="catalytic activity">
    <reaction evidence="7">
        <text>isochorismate + 2-oxoglutarate + H(+) = 5-enolpyruvoyl-6-hydroxy-2-succinyl-cyclohex-3-ene-1-carboxylate + CO2</text>
        <dbReference type="Rhea" id="RHEA:25593"/>
        <dbReference type="ChEBI" id="CHEBI:15378"/>
        <dbReference type="ChEBI" id="CHEBI:16526"/>
        <dbReference type="ChEBI" id="CHEBI:16810"/>
        <dbReference type="ChEBI" id="CHEBI:29780"/>
        <dbReference type="ChEBI" id="CHEBI:58818"/>
        <dbReference type="EC" id="2.2.1.9"/>
    </reaction>
</comment>
<keyword evidence="1 7" id="KW-0474">Menaquinone biosynthesis</keyword>
<sequence>MSDVSTHLYALTHWVAAIANGLAASGVHDVVVCPGSRSTPLALAVARHPHLRVWMHLDERSAGFFALGMARSRNAPVAVLCTSGTAVANLLPAVVEANLARVPLLLLTADRPPELRDNGAPQTIDQIGIFGRNVRWFVDLPAPHTPLVPFLRATLGRAIGAARSAPAGPVHLNLPFREPLVPDRALLASLLAAPVTPVQVAPARRMLGGTELAALATSLVEYRHGLIIAGPDCPPDLGPLLVTLAHRLRFPILADPLSGVRYGRHVDDVVLGAYDAFLRDERFAAAYAPEVVLRFGAMPTSKPVLLYLQRHPQARQLVIDGGAGWREPTSLATEHLPVDEHWFCMALADALASSQREGPTLWLRAWLTAERVTRAAMNEHLLAQPTISEPGLFARLGEWLPAGTTLFVGNSMPVRDCDSFLGPRALPLAVLGNRGANGIDGLVSTALGLAAGGATPLVMALGDLSLLHDANGLLAARLHQLNATILLINNDGGGIFSFLPQASETDQFELLFGTPHGIDFAPLAALHGARYTLAVDWPAAQAALQTSLAGGLHVIEIRTRRDQNVADHRVIWPLVSAALERVGLVERRPE</sequence>
<dbReference type="InterPro" id="IPR004433">
    <property type="entry name" value="MenaQ_synth_MenD"/>
</dbReference>
<dbReference type="UniPathway" id="UPA01057">
    <property type="reaction ID" value="UER00164"/>
</dbReference>
<evidence type="ECO:0000256" key="4">
    <source>
        <dbReference type="ARBA" id="ARBA00022842"/>
    </source>
</evidence>
<dbReference type="Gene3D" id="3.40.50.1220">
    <property type="entry name" value="TPP-binding domain"/>
    <property type="match status" value="1"/>
</dbReference>
<accession>A0A178M634</accession>
<dbReference type="NCBIfam" id="TIGR00173">
    <property type="entry name" value="menD"/>
    <property type="match status" value="1"/>
</dbReference>
<dbReference type="PIRSF" id="PIRSF004983">
    <property type="entry name" value="MenD"/>
    <property type="match status" value="1"/>
</dbReference>
<comment type="cofactor">
    <cofactor evidence="7">
        <name>Mg(2+)</name>
        <dbReference type="ChEBI" id="CHEBI:18420"/>
    </cofactor>
    <cofactor evidence="7">
        <name>Mn(2+)</name>
        <dbReference type="ChEBI" id="CHEBI:29035"/>
    </cofactor>
</comment>
<dbReference type="GO" id="GO:0030976">
    <property type="term" value="F:thiamine pyrophosphate binding"/>
    <property type="evidence" value="ECO:0007669"/>
    <property type="project" value="UniProtKB-UniRule"/>
</dbReference>
<dbReference type="CDD" id="cd07037">
    <property type="entry name" value="TPP_PYR_MenD"/>
    <property type="match status" value="1"/>
</dbReference>
<dbReference type="HAMAP" id="MF_01659">
    <property type="entry name" value="MenD"/>
    <property type="match status" value="1"/>
</dbReference>
<organism evidence="10 11">
    <name type="scientific">Chloroflexus islandicus</name>
    <dbReference type="NCBI Taxonomy" id="1707952"/>
    <lineage>
        <taxon>Bacteria</taxon>
        <taxon>Bacillati</taxon>
        <taxon>Chloroflexota</taxon>
        <taxon>Chloroflexia</taxon>
        <taxon>Chloroflexales</taxon>
        <taxon>Chloroflexineae</taxon>
        <taxon>Chloroflexaceae</taxon>
        <taxon>Chloroflexus</taxon>
    </lineage>
</organism>
<dbReference type="InterPro" id="IPR029061">
    <property type="entry name" value="THDP-binding"/>
</dbReference>
<name>A0A178M634_9CHLR</name>
<keyword evidence="2 7" id="KW-0808">Transferase</keyword>
<dbReference type="EMBL" id="LWQS01000082">
    <property type="protein sequence ID" value="OAN42844.1"/>
    <property type="molecule type" value="Genomic_DNA"/>
</dbReference>
<evidence type="ECO:0000256" key="7">
    <source>
        <dbReference type="HAMAP-Rule" id="MF_01659"/>
    </source>
</evidence>
<dbReference type="STRING" id="1707952.A6A03_03765"/>
<dbReference type="UniPathway" id="UPA00079"/>
<evidence type="ECO:0000313" key="10">
    <source>
        <dbReference type="EMBL" id="OAN42844.1"/>
    </source>
</evidence>
<dbReference type="AlphaFoldDB" id="A0A178M634"/>
<dbReference type="Gene3D" id="3.40.50.970">
    <property type="match status" value="2"/>
</dbReference>
<dbReference type="Pfam" id="PF16582">
    <property type="entry name" value="TPP_enzyme_M_2"/>
    <property type="match status" value="1"/>
</dbReference>
<dbReference type="InterPro" id="IPR012001">
    <property type="entry name" value="Thiamin_PyroP_enz_TPP-bd_dom"/>
</dbReference>
<evidence type="ECO:0000256" key="1">
    <source>
        <dbReference type="ARBA" id="ARBA00022428"/>
    </source>
</evidence>
<dbReference type="GO" id="GO:0070204">
    <property type="term" value="F:2-succinyl-5-enolpyruvyl-6-hydroxy-3-cyclohexene-1-carboxylic-acid synthase activity"/>
    <property type="evidence" value="ECO:0007669"/>
    <property type="project" value="UniProtKB-UniRule"/>
</dbReference>
<comment type="subunit">
    <text evidence="7">Homodimer.</text>
</comment>
<keyword evidence="4 7" id="KW-0460">Magnesium</keyword>
<keyword evidence="3 7" id="KW-0479">Metal-binding</keyword>
<feature type="domain" description="Menaquinone biosynthesis protein MenD middle" evidence="9">
    <location>
        <begin position="222"/>
        <end position="408"/>
    </location>
</feature>
<comment type="cofactor">
    <cofactor evidence="7">
        <name>thiamine diphosphate</name>
        <dbReference type="ChEBI" id="CHEBI:58937"/>
    </cofactor>
    <text evidence="7">Binds 1 thiamine pyrophosphate per subunit.</text>
</comment>
<comment type="pathway">
    <text evidence="7">Quinol/quinone metabolism; 1,4-dihydroxy-2-naphthoate biosynthesis; 1,4-dihydroxy-2-naphthoate from chorismate: step 2/7.</text>
</comment>
<dbReference type="InterPro" id="IPR032264">
    <property type="entry name" value="MenD_middle"/>
</dbReference>
<evidence type="ECO:0000256" key="2">
    <source>
        <dbReference type="ARBA" id="ARBA00022679"/>
    </source>
</evidence>
<comment type="function">
    <text evidence="7">Catalyzes the thiamine diphosphate-dependent decarboxylation of 2-oxoglutarate and the subsequent addition of the resulting succinic semialdehyde-thiamine pyrophosphate anion to isochorismate to yield 2-succinyl-5-enolpyruvyl-6-hydroxy-3-cyclohexene-1-carboxylate (SEPHCHC).</text>
</comment>
<dbReference type="SUPFAM" id="SSF52518">
    <property type="entry name" value="Thiamin diphosphate-binding fold (THDP-binding)"/>
    <property type="match status" value="2"/>
</dbReference>
<reference evidence="10 11" key="1">
    <citation type="submission" date="2016-04" db="EMBL/GenBank/DDBJ databases">
        <title>Chloroflexus islandicus sp. nov., a thermophilic filamentous anoxygenic phototrophic bacterium from geyser Strokkur (Iceland).</title>
        <authorList>
            <person name="Gaisin V.A."/>
            <person name="Kalashnikov A.M."/>
            <person name="Sukhacheva M.V."/>
            <person name="Grouzdev D.S."/>
            <person name="Ivanov T.M."/>
            <person name="Kuznetsov B."/>
            <person name="Gorlenko V.M."/>
        </authorList>
    </citation>
    <scope>NUCLEOTIDE SEQUENCE [LARGE SCALE GENOMIC DNA]</scope>
    <source>
        <strain evidence="11">isl-2</strain>
    </source>
</reference>